<dbReference type="Proteomes" id="UP000650466">
    <property type="component" value="Unassembled WGS sequence"/>
</dbReference>
<evidence type="ECO:0000313" key="2">
    <source>
        <dbReference type="EMBL" id="MBD0380976.1"/>
    </source>
</evidence>
<keyword evidence="1" id="KW-0472">Membrane</keyword>
<comment type="caution">
    <text evidence="2">The sequence shown here is derived from an EMBL/GenBank/DDBJ whole genome shotgun (WGS) entry which is preliminary data.</text>
</comment>
<reference evidence="2" key="1">
    <citation type="submission" date="2020-09" db="EMBL/GenBank/DDBJ databases">
        <title>Draft Genome Sequence of Paenibacillus sp. WST5.</title>
        <authorList>
            <person name="Bao Z."/>
        </authorList>
    </citation>
    <scope>NUCLEOTIDE SEQUENCE</scope>
    <source>
        <strain evidence="2">WST5</strain>
    </source>
</reference>
<protein>
    <recommendedName>
        <fullName evidence="4">MFS transporter</fullName>
    </recommendedName>
</protein>
<dbReference type="SUPFAM" id="SSF103473">
    <property type="entry name" value="MFS general substrate transporter"/>
    <property type="match status" value="1"/>
</dbReference>
<evidence type="ECO:0000313" key="3">
    <source>
        <dbReference type="Proteomes" id="UP000650466"/>
    </source>
</evidence>
<gene>
    <name evidence="2" type="ORF">ICC18_12690</name>
</gene>
<dbReference type="EMBL" id="JACVVD010000003">
    <property type="protein sequence ID" value="MBD0380976.1"/>
    <property type="molecule type" value="Genomic_DNA"/>
</dbReference>
<sequence>MGWQCGTFFCDSGGYLWREMGGYFIGWAYFIYQIGGATGSFLGGWSYEHFGTHLVAYSITTLLLLLASVVSLQLPSQLNFPKKQDLSVKVTL</sequence>
<name>A0A926KQB4_9BACL</name>
<evidence type="ECO:0008006" key="4">
    <source>
        <dbReference type="Google" id="ProtNLM"/>
    </source>
</evidence>
<dbReference type="RefSeq" id="WP_188174714.1">
    <property type="nucleotide sequence ID" value="NZ_JACVVD010000003.1"/>
</dbReference>
<keyword evidence="1" id="KW-0812">Transmembrane</keyword>
<dbReference type="InterPro" id="IPR036259">
    <property type="entry name" value="MFS_trans_sf"/>
</dbReference>
<feature type="transmembrane region" description="Helical" evidence="1">
    <location>
        <begin position="21"/>
        <end position="42"/>
    </location>
</feature>
<evidence type="ECO:0000256" key="1">
    <source>
        <dbReference type="SAM" id="Phobius"/>
    </source>
</evidence>
<keyword evidence="1" id="KW-1133">Transmembrane helix</keyword>
<organism evidence="2 3">
    <name type="scientific">Paenibacillus sedimenti</name>
    <dbReference type="NCBI Taxonomy" id="2770274"/>
    <lineage>
        <taxon>Bacteria</taxon>
        <taxon>Bacillati</taxon>
        <taxon>Bacillota</taxon>
        <taxon>Bacilli</taxon>
        <taxon>Bacillales</taxon>
        <taxon>Paenibacillaceae</taxon>
        <taxon>Paenibacillus</taxon>
    </lineage>
</organism>
<accession>A0A926KQB4</accession>
<dbReference type="AlphaFoldDB" id="A0A926KQB4"/>
<keyword evidence="3" id="KW-1185">Reference proteome</keyword>
<proteinExistence type="predicted"/>
<feature type="transmembrane region" description="Helical" evidence="1">
    <location>
        <begin position="54"/>
        <end position="74"/>
    </location>
</feature>